<feature type="transmembrane region" description="Helical" evidence="10">
    <location>
        <begin position="706"/>
        <end position="730"/>
    </location>
</feature>
<evidence type="ECO:0000256" key="1">
    <source>
        <dbReference type="ARBA" id="ARBA00004477"/>
    </source>
</evidence>
<feature type="transmembrane region" description="Helical" evidence="10">
    <location>
        <begin position="840"/>
        <end position="867"/>
    </location>
</feature>
<accession>A0A2U1JF78</accession>
<dbReference type="GO" id="GO:0006888">
    <property type="term" value="P:endoplasmic reticulum to Golgi vesicle-mediated transport"/>
    <property type="evidence" value="ECO:0007669"/>
    <property type="project" value="TreeGrafter"/>
</dbReference>
<keyword evidence="6 10" id="KW-0256">Endoplasmic reticulum</keyword>
<evidence type="ECO:0000256" key="3">
    <source>
        <dbReference type="ARBA" id="ARBA00022448"/>
    </source>
</evidence>
<dbReference type="Pfam" id="PF25140">
    <property type="entry name" value="PGAP1_TMD"/>
    <property type="match status" value="1"/>
</dbReference>
<dbReference type="InterPro" id="IPR029058">
    <property type="entry name" value="AB_hydrolase_fold"/>
</dbReference>
<dbReference type="GO" id="GO:0050185">
    <property type="term" value="F:phosphatidylinositol deacylase activity"/>
    <property type="evidence" value="ECO:0007669"/>
    <property type="project" value="TreeGrafter"/>
</dbReference>
<dbReference type="PANTHER" id="PTHR15495:SF7">
    <property type="entry name" value="GPI INOSITOL-DEACYLASE"/>
    <property type="match status" value="1"/>
</dbReference>
<evidence type="ECO:0000259" key="11">
    <source>
        <dbReference type="Pfam" id="PF07819"/>
    </source>
</evidence>
<evidence type="ECO:0000256" key="5">
    <source>
        <dbReference type="ARBA" id="ARBA00022801"/>
    </source>
</evidence>
<comment type="function">
    <text evidence="10">Involved in inositol deacylation of GPI-anchored proteins which plays important roles in the quality control and ER-associated degradation of GPI-anchored proteins.</text>
</comment>
<evidence type="ECO:0000259" key="12">
    <source>
        <dbReference type="Pfam" id="PF25140"/>
    </source>
</evidence>
<dbReference type="GO" id="GO:0005789">
    <property type="term" value="C:endoplasmic reticulum membrane"/>
    <property type="evidence" value="ECO:0007669"/>
    <property type="project" value="UniProtKB-SubCell"/>
</dbReference>
<feature type="domain" description="GPI inositol-deacylase PGAP1-like alpha/beta" evidence="11">
    <location>
        <begin position="81"/>
        <end position="320"/>
    </location>
</feature>
<dbReference type="GO" id="GO:0006505">
    <property type="term" value="P:GPI anchor metabolic process"/>
    <property type="evidence" value="ECO:0007669"/>
    <property type="project" value="TreeGrafter"/>
</dbReference>
<sequence>MMADLPLVFFAVLSIVTLFLTGYSFLKVMEKDTGCRMSYMHPYYIRQGKPNEESWSKYSKKYALYLYREGGLDFNEEAFRIPILFIPGHAGSYKQARSLARASAEAHSELLKNNPDIALQGNIGLDYFTVDLNEELTALHGRSLQEQAEFVNESIKYILSLYKNNRKRFLTFPGSEDLPDVESVIIVGHSMGGLVARAAVASKNHIKGSVNTLITLSTPHVSPTVSLDSLVSKTYKFVNKVWYEMGKRNEMENMVLVSIVGGNMDGMINSDLAYVEGLLPKNNGFTAMTSSVRGVWLSMDHQSILWCRQLVQALARALVDIIDAKSSTQTKSAKVRLEILKQRFLSGDSGLITNNTNLKLGFKKPGFKVKKRSDKTDVGLYTGKTYSDNIMRLDSGSRVDKESVVSVHLLDNFYMKDKEIIPKDLDLQVLISSFASESVKNLEYVHFICCKYPTEGNLDNIDQNRSKDDVFTVNSRSGINDTCFWLPPIRTAAFLSGTRGDASEGQFVELQAEQISKCYRIGLLQPSVSNELKNHSGKILGNRLQVRLIEKNSATALDGKIGLTKMIFKKVEVIVKRNSSAKFSEKPLPNSLRTRLILDVPEDPFLEYKVRVMPIGSSHKNGWNPLCIRQSDAREFESRYWARTNTASLSIHGRGAYISGYPPKPNDKKWNGIYLDIFSTQEPSEGYKIVVWVDLFGSLSRAINRYYISIINLLFIWFSLGFLIQLYYWFICEDIDTNPNLSITKNTLPQISKIKGGSTLASAKNIIFPNTLRVLQLMVYRLKVLPVFVMATPVIMYIQVLARENINSEIHPETYVFIQNLFFGFRGESVYSFIVPLALVVLTFGLAVLVATGLEALCSFLSHIMLIPTKIQFQRKKGIYFDSIKKWNMENKMDSVNEDSDALLQNMDYKSSLEVDAKSSNSALGLSFHGGLDRRNNSNDCTLAMELGLFSWNGKPTKEPESKKLDGSCGYNRFSRKTSNFKKQKKSDYENMQRSIKGSMFEMCVSKIKRYTRLGNQLLKYVLTRLFGFRQLFSVIVIALLVYTVAPYQFGFITIFIAHFLTTLRAYYYYKLSIWLRRTIHKEDTECKTCVSQIIFFRNRANYLLALILLWIPLLAFCVPEVMVWVKNLNIGWVDHNSPSHRMHKILFFMFVKILTSAFLPPSLVKWETKHKGIQNGGNKKIVDLEEAVAAQYLVGSKIIFQLLFSLITGCTLAAIFFGFERPFIAYDLASLMSTGLFIFYIFSLESKNTAFGVLHNFSKR</sequence>
<dbReference type="AlphaFoldDB" id="A0A2U1JF78"/>
<evidence type="ECO:0000313" key="14">
    <source>
        <dbReference type="Proteomes" id="UP000245591"/>
    </source>
</evidence>
<evidence type="ECO:0000313" key="13">
    <source>
        <dbReference type="EMBL" id="PWA03695.1"/>
    </source>
</evidence>
<keyword evidence="7 10" id="KW-0653">Protein transport</keyword>
<evidence type="ECO:0000256" key="8">
    <source>
        <dbReference type="ARBA" id="ARBA00022989"/>
    </source>
</evidence>
<feature type="transmembrane region" description="Helical" evidence="10">
    <location>
        <begin position="1048"/>
        <end position="1068"/>
    </location>
</feature>
<dbReference type="Pfam" id="PF07819">
    <property type="entry name" value="PGAP1"/>
    <property type="match status" value="1"/>
</dbReference>
<dbReference type="PANTHER" id="PTHR15495">
    <property type="entry name" value="NEGATIVE REGULATOR OF VESICLE FORMATION-RELATED"/>
    <property type="match status" value="1"/>
</dbReference>
<keyword evidence="5 10" id="KW-0378">Hydrolase</keyword>
<dbReference type="InterPro" id="IPR056824">
    <property type="entry name" value="PGAP1_TMD"/>
</dbReference>
<dbReference type="EMBL" id="MBFU01000009">
    <property type="protein sequence ID" value="PWA03695.1"/>
    <property type="molecule type" value="Genomic_DNA"/>
</dbReference>
<keyword evidence="4 10" id="KW-0812">Transmembrane</keyword>
<keyword evidence="9 10" id="KW-0472">Membrane</keyword>
<organism evidence="13 14">
    <name type="scientific">Smittium angustum</name>
    <dbReference type="NCBI Taxonomy" id="133377"/>
    <lineage>
        <taxon>Eukaryota</taxon>
        <taxon>Fungi</taxon>
        <taxon>Fungi incertae sedis</taxon>
        <taxon>Zoopagomycota</taxon>
        <taxon>Kickxellomycotina</taxon>
        <taxon>Harpellomycetes</taxon>
        <taxon>Harpellales</taxon>
        <taxon>Legeriomycetaceae</taxon>
        <taxon>Smittium</taxon>
    </lineage>
</organism>
<evidence type="ECO:0000256" key="6">
    <source>
        <dbReference type="ARBA" id="ARBA00022824"/>
    </source>
</evidence>
<dbReference type="Gene3D" id="3.40.50.1820">
    <property type="entry name" value="alpha/beta hydrolase"/>
    <property type="match status" value="1"/>
</dbReference>
<feature type="transmembrane region" description="Helical" evidence="10">
    <location>
        <begin position="1199"/>
        <end position="1218"/>
    </location>
</feature>
<keyword evidence="3 10" id="KW-0813">Transport</keyword>
<keyword evidence="8 10" id="KW-1133">Transmembrane helix</keyword>
<evidence type="ECO:0000256" key="4">
    <source>
        <dbReference type="ARBA" id="ARBA00022692"/>
    </source>
</evidence>
<dbReference type="SUPFAM" id="SSF53474">
    <property type="entry name" value="alpha/beta-Hydrolases"/>
    <property type="match status" value="1"/>
</dbReference>
<protein>
    <recommendedName>
        <fullName evidence="10">GPI inositol-deacylase</fullName>
        <ecNumber evidence="10">3.1.-.-</ecNumber>
    </recommendedName>
</protein>
<evidence type="ECO:0000256" key="7">
    <source>
        <dbReference type="ARBA" id="ARBA00022927"/>
    </source>
</evidence>
<dbReference type="EC" id="3.1.-.-" evidence="10"/>
<evidence type="ECO:0000256" key="9">
    <source>
        <dbReference type="ARBA" id="ARBA00023136"/>
    </source>
</evidence>
<keyword evidence="14" id="KW-1185">Reference proteome</keyword>
<feature type="transmembrane region" description="Helical" evidence="10">
    <location>
        <begin position="784"/>
        <end position="802"/>
    </location>
</feature>
<feature type="transmembrane region" description="Helical" evidence="10">
    <location>
        <begin position="1103"/>
        <end position="1126"/>
    </location>
</feature>
<evidence type="ECO:0000256" key="2">
    <source>
        <dbReference type="ARBA" id="ARBA00006931"/>
    </source>
</evidence>
<feature type="domain" description="GPI inositol-deacylase transmembrane" evidence="12">
    <location>
        <begin position="1024"/>
        <end position="1155"/>
    </location>
</feature>
<evidence type="ECO:0000256" key="10">
    <source>
        <dbReference type="RuleBase" id="RU365011"/>
    </source>
</evidence>
<proteinExistence type="inferred from homology"/>
<comment type="similarity">
    <text evidence="2 10">Belongs to the GPI inositol-deacylase family.</text>
</comment>
<feature type="transmembrane region" description="Helical" evidence="10">
    <location>
        <begin position="6"/>
        <end position="26"/>
    </location>
</feature>
<reference evidence="13 14" key="1">
    <citation type="journal article" date="2018" name="MBio">
        <title>Comparative Genomics Reveals the Core Gene Toolbox for the Fungus-Insect Symbiosis.</title>
        <authorList>
            <person name="Wang Y."/>
            <person name="Stata M."/>
            <person name="Wang W."/>
            <person name="Stajich J.E."/>
            <person name="White M.M."/>
            <person name="Moncalvo J.M."/>
        </authorList>
    </citation>
    <scope>NUCLEOTIDE SEQUENCE [LARGE SCALE GENOMIC DNA]</scope>
    <source>
        <strain evidence="13 14">AUS-126-30</strain>
    </source>
</reference>
<gene>
    <name evidence="13" type="ORF">BB558_000147</name>
</gene>
<comment type="subcellular location">
    <subcellularLocation>
        <location evidence="1">Endoplasmic reticulum membrane</location>
        <topology evidence="1">Multi-pass membrane protein</topology>
    </subcellularLocation>
</comment>
<dbReference type="InterPro" id="IPR012908">
    <property type="entry name" value="PGAP1-ab_dom-like"/>
</dbReference>
<dbReference type="Proteomes" id="UP000245591">
    <property type="component" value="Unassembled WGS sequence"/>
</dbReference>
<feature type="transmembrane region" description="Helical" evidence="10">
    <location>
        <begin position="1224"/>
        <end position="1243"/>
    </location>
</feature>
<feature type="transmembrane region" description="Helical" evidence="10">
    <location>
        <begin position="1146"/>
        <end position="1165"/>
    </location>
</feature>
<feature type="transmembrane region" description="Helical" evidence="10">
    <location>
        <begin position="1018"/>
        <end position="1042"/>
    </location>
</feature>
<comment type="caution">
    <text evidence="13">The sequence shown here is derived from an EMBL/GenBank/DDBJ whole genome shotgun (WGS) entry which is preliminary data.</text>
</comment>
<dbReference type="InterPro" id="IPR039529">
    <property type="entry name" value="PGAP1/BST1"/>
</dbReference>
<dbReference type="GO" id="GO:0015031">
    <property type="term" value="P:protein transport"/>
    <property type="evidence" value="ECO:0007669"/>
    <property type="project" value="UniProtKB-KW"/>
</dbReference>
<name>A0A2U1JF78_SMIAN</name>